<keyword evidence="6" id="KW-1185">Reference proteome</keyword>
<dbReference type="Proteomes" id="UP000294558">
    <property type="component" value="Unassembled WGS sequence"/>
</dbReference>
<keyword evidence="4" id="KW-0732">Signal</keyword>
<comment type="similarity">
    <text evidence="1">Belongs to the bacterial solute-binding protein 1 family.</text>
</comment>
<keyword evidence="2" id="KW-0813">Transport</keyword>
<dbReference type="Gene3D" id="3.40.190.10">
    <property type="entry name" value="Periplasmic binding protein-like II"/>
    <property type="match status" value="2"/>
</dbReference>
<organism evidence="5 6">
    <name type="scientific">Ilumatobacter fluminis</name>
    <dbReference type="NCBI Taxonomy" id="467091"/>
    <lineage>
        <taxon>Bacteria</taxon>
        <taxon>Bacillati</taxon>
        <taxon>Actinomycetota</taxon>
        <taxon>Acidimicrobiia</taxon>
        <taxon>Acidimicrobiales</taxon>
        <taxon>Ilumatobacteraceae</taxon>
        <taxon>Ilumatobacter</taxon>
    </lineage>
</organism>
<feature type="chain" id="PRO_5020480518" evidence="4">
    <location>
        <begin position="31"/>
        <end position="469"/>
    </location>
</feature>
<evidence type="ECO:0000256" key="2">
    <source>
        <dbReference type="ARBA" id="ARBA00022448"/>
    </source>
</evidence>
<evidence type="ECO:0000256" key="1">
    <source>
        <dbReference type="ARBA" id="ARBA00008520"/>
    </source>
</evidence>
<evidence type="ECO:0000313" key="5">
    <source>
        <dbReference type="EMBL" id="TDT18433.1"/>
    </source>
</evidence>
<proteinExistence type="inferred from homology"/>
<dbReference type="EMBL" id="SOAU01000001">
    <property type="protein sequence ID" value="TDT18433.1"/>
    <property type="molecule type" value="Genomic_DNA"/>
</dbReference>
<reference evidence="5 6" key="1">
    <citation type="submission" date="2019-03" db="EMBL/GenBank/DDBJ databases">
        <title>Sequencing the genomes of 1000 actinobacteria strains.</title>
        <authorList>
            <person name="Klenk H.-P."/>
        </authorList>
    </citation>
    <scope>NUCLEOTIDE SEQUENCE [LARGE SCALE GENOMIC DNA]</scope>
    <source>
        <strain evidence="5 6">DSM 18936</strain>
    </source>
</reference>
<evidence type="ECO:0000313" key="6">
    <source>
        <dbReference type="Proteomes" id="UP000294558"/>
    </source>
</evidence>
<feature type="signal peptide" evidence="4">
    <location>
        <begin position="1"/>
        <end position="30"/>
    </location>
</feature>
<feature type="compositionally biased region" description="Low complexity" evidence="3">
    <location>
        <begin position="451"/>
        <end position="461"/>
    </location>
</feature>
<evidence type="ECO:0000256" key="4">
    <source>
        <dbReference type="SAM" id="SignalP"/>
    </source>
</evidence>
<dbReference type="SUPFAM" id="SSF53850">
    <property type="entry name" value="Periplasmic binding protein-like II"/>
    <property type="match status" value="1"/>
</dbReference>
<dbReference type="PANTHER" id="PTHR43649">
    <property type="entry name" value="ARABINOSE-BINDING PROTEIN-RELATED"/>
    <property type="match status" value="1"/>
</dbReference>
<dbReference type="AlphaFoldDB" id="A0A4R7I6M5"/>
<feature type="region of interest" description="Disordered" evidence="3">
    <location>
        <begin position="443"/>
        <end position="469"/>
    </location>
</feature>
<dbReference type="RefSeq" id="WP_133870654.1">
    <property type="nucleotide sequence ID" value="NZ_SOAU01000001.1"/>
</dbReference>
<accession>A0A4R7I6M5</accession>
<comment type="caution">
    <text evidence="5">The sequence shown here is derived from an EMBL/GenBank/DDBJ whole genome shotgun (WGS) entry which is preliminary data.</text>
</comment>
<dbReference type="InterPro" id="IPR050490">
    <property type="entry name" value="Bact_solute-bd_prot1"/>
</dbReference>
<protein>
    <submittedName>
        <fullName evidence="5">Alpha-glucoside transport system substrate-binding protein</fullName>
    </submittedName>
</protein>
<dbReference type="OrthoDB" id="8663148at2"/>
<dbReference type="InterPro" id="IPR006059">
    <property type="entry name" value="SBP"/>
</dbReference>
<sequence>MTRRGRRWTLLVVALTASTLLLWQCTSAFDAEPDTEAIGVFGPWLNEDADAFAAVLTDFTERTGIDVNYTGSSDFDSDLRQRVTRGLDMPDVAVIPQPGLIAELFVRGQIVPLSEPTIVEIVENYPFSTEEISVDGTAFLAPYRTNVKSLVWYRPDVFADNGWTVPDTLDGLHELVDEIQTTDIAPWCFSIESGASTGWAVSDWIEDLLLRRAGPDVYEQWMLSQLPFTDDAVAAAVDEFDDLVLAPGRTVGGAQRVLGESVEDASGPMFDTEPGCALYRQANFATAWFPDDVVAGDQVDFFVLPGVEGDPPLLRGGGGLIQFSDRAEVNDLMTFLASVDGARAWLERGGYLSGRDTLTVDDHAEEDRPFAQLLLDAEVQRFDASDTFQSELRDTWLSSLTALITETGRLDGIAGLDDLLVEVDEVRREVVDQVAIAAAARADELETGSGTDTATTNTDTTDNTEEEAP</sequence>
<gene>
    <name evidence="5" type="ORF">BDK89_4053</name>
</gene>
<name>A0A4R7I6M5_9ACTN</name>
<dbReference type="Pfam" id="PF01547">
    <property type="entry name" value="SBP_bac_1"/>
    <property type="match status" value="1"/>
</dbReference>
<evidence type="ECO:0000256" key="3">
    <source>
        <dbReference type="SAM" id="MobiDB-lite"/>
    </source>
</evidence>
<dbReference type="PANTHER" id="PTHR43649:SF29">
    <property type="entry name" value="OSMOPROTECTIVE COMPOUNDS-BINDING PROTEIN GGTB"/>
    <property type="match status" value="1"/>
</dbReference>